<sequence length="94" mass="10546">MTTYLKSGAVSKTGTWAYTHNKPEGVTGELITTAPVIGTNISWSVWKGASTPYWITYISENLLVLCFPQMYNKPADVADWDLFGTYFYLVPKVE</sequence>
<protein>
    <submittedName>
        <fullName evidence="1">Uncharacterized protein</fullName>
    </submittedName>
</protein>
<organism evidence="1">
    <name type="scientific">bioreactor metagenome</name>
    <dbReference type="NCBI Taxonomy" id="1076179"/>
    <lineage>
        <taxon>unclassified sequences</taxon>
        <taxon>metagenomes</taxon>
        <taxon>ecological metagenomes</taxon>
    </lineage>
</organism>
<comment type="caution">
    <text evidence="1">The sequence shown here is derived from an EMBL/GenBank/DDBJ whole genome shotgun (WGS) entry which is preliminary data.</text>
</comment>
<gene>
    <name evidence="1" type="ORF">SDC9_184831</name>
</gene>
<reference evidence="1" key="1">
    <citation type="submission" date="2019-08" db="EMBL/GenBank/DDBJ databases">
        <authorList>
            <person name="Kucharzyk K."/>
            <person name="Murdoch R.W."/>
            <person name="Higgins S."/>
            <person name="Loffler F."/>
        </authorList>
    </citation>
    <scope>NUCLEOTIDE SEQUENCE</scope>
</reference>
<proteinExistence type="predicted"/>
<evidence type="ECO:0000313" key="1">
    <source>
        <dbReference type="EMBL" id="MPN37315.1"/>
    </source>
</evidence>
<name>A0A645HE56_9ZZZZ</name>
<dbReference type="EMBL" id="VSSQ01091904">
    <property type="protein sequence ID" value="MPN37315.1"/>
    <property type="molecule type" value="Genomic_DNA"/>
</dbReference>
<dbReference type="AlphaFoldDB" id="A0A645HE56"/>
<accession>A0A645HE56</accession>